<accession>A0A7I7YP18</accession>
<dbReference type="EMBL" id="AP022614">
    <property type="protein sequence ID" value="BBZ43077.1"/>
    <property type="molecule type" value="Genomic_DNA"/>
</dbReference>
<dbReference type="Pfam" id="PF08962">
    <property type="entry name" value="Rv2632c-like"/>
    <property type="match status" value="1"/>
</dbReference>
<dbReference type="SUPFAM" id="SSF143212">
    <property type="entry name" value="Rv2632c-like"/>
    <property type="match status" value="1"/>
</dbReference>
<gene>
    <name evidence="1" type="ORF">MPRM_03580</name>
</gene>
<reference evidence="1 2" key="1">
    <citation type="journal article" date="2019" name="Emerg. Microbes Infect.">
        <title>Comprehensive subspecies identification of 175 nontuberculous mycobacteria species based on 7547 genomic profiles.</title>
        <authorList>
            <person name="Matsumoto Y."/>
            <person name="Kinjo T."/>
            <person name="Motooka D."/>
            <person name="Nabeya D."/>
            <person name="Jung N."/>
            <person name="Uechi K."/>
            <person name="Horii T."/>
            <person name="Iida T."/>
            <person name="Fujita J."/>
            <person name="Nakamura S."/>
        </authorList>
    </citation>
    <scope>NUCLEOTIDE SEQUENCE [LARGE SCALE GENOMIC DNA]</scope>
    <source>
        <strain evidence="1 2">JCM 14742</strain>
    </source>
</reference>
<name>A0A7I7YP18_9MYCO</name>
<protein>
    <submittedName>
        <fullName evidence="1">Uncharacterized protein</fullName>
    </submittedName>
</protein>
<dbReference type="AlphaFoldDB" id="A0A7I7YP18"/>
<sequence length="82" mass="8836">MHRSAHHPDSALPVVTLAIEERHGRTFARAELDWKGSHLAATGVAYRHPSDNWPRESGQGLATARALSDLAKQVTALSPATS</sequence>
<organism evidence="1 2">
    <name type="scientific">Mycobacterium parmense</name>
    <dbReference type="NCBI Taxonomy" id="185642"/>
    <lineage>
        <taxon>Bacteria</taxon>
        <taxon>Bacillati</taxon>
        <taxon>Actinomycetota</taxon>
        <taxon>Actinomycetes</taxon>
        <taxon>Mycobacteriales</taxon>
        <taxon>Mycobacteriaceae</taxon>
        <taxon>Mycobacterium</taxon>
        <taxon>Mycobacterium simiae complex</taxon>
    </lineage>
</organism>
<keyword evidence="2" id="KW-1185">Reference proteome</keyword>
<dbReference type="InterPro" id="IPR038070">
    <property type="entry name" value="Rv2632c-like_sf"/>
</dbReference>
<evidence type="ECO:0000313" key="1">
    <source>
        <dbReference type="EMBL" id="BBZ43077.1"/>
    </source>
</evidence>
<evidence type="ECO:0000313" key="2">
    <source>
        <dbReference type="Proteomes" id="UP000467105"/>
    </source>
</evidence>
<proteinExistence type="predicted"/>
<dbReference type="Gene3D" id="3.30.160.240">
    <property type="entry name" value="Rv1738"/>
    <property type="match status" value="1"/>
</dbReference>
<dbReference type="RefSeq" id="WP_085268895.1">
    <property type="nucleotide sequence ID" value="NZ_AP022614.1"/>
</dbReference>
<dbReference type="InterPro" id="IPR015057">
    <property type="entry name" value="Rv2632c-like"/>
</dbReference>
<dbReference type="Proteomes" id="UP000467105">
    <property type="component" value="Chromosome"/>
</dbReference>